<dbReference type="InterPro" id="IPR027417">
    <property type="entry name" value="P-loop_NTPase"/>
</dbReference>
<dbReference type="InterPro" id="IPR002182">
    <property type="entry name" value="NB-ARC"/>
</dbReference>
<sequence length="1102" mass="123908">MEFLSVAGGALLTVVFERLFNKLKLSRSLNLQKQVLVKLRNWESLLPKIFALLEDAEEKQIITRTILEAVGGKCVSKDLNLLQQELNSKLSNKKFLLVLDDIWNENYSLWDSLQKPFLAGAAGSKIIITTRNERVVEIMGGMDRVYRLEVLKDEECLSVFAQHALGEDNFDAHPNLKETGEKIVKRCKGLPLVAKTLGGLLRGKLNCSAWERILNNEIWELQESESNILPALRLSYHYLPSYLKPCFAYCALFPKGVRFEKNKLVLLWMAWGILQQQSIEAGHLYFSELVSRAFFQWSNGNESKYVVHDLIHDLAQFVAGESFFNLEHMLEVMKCLRTFIAVGSWLECNIANTMVHDWLPKLRYLKVLSLVGYQIEKLPDSIGDLKGLKYLDLSRTRIESLPESVGFLLQLQTLLLFNCRLFFKFPVAIGNLIDLHHLDIRGTESLKEMPLGICNLKNLLTSSKFIVGKENRLMRLSNLKNLSQLQGNLSILNLQNVLNVQDALVANLQNIDGLNELHLEWTSDSSSSSNEEMQVLNWLKPHSKLRSLTIVSYGGQKFPSWIGDPFFSNLSFLKLKDYLKCSSMGFLSLKELYIRDCNAVVLKSIVDPTSLTKLTIKHISGLSFLPKCFTQSLTALENLEIERCEELTCLWEEGSETVNLARLEKLVIRSCPLPVLLSEKEKGLLPLNLKFLGLYSCEALESLPDLMIMKMDGIGSSSSSSTNMLRLEELELVDCPSLKSISLLTTLKWLRIAKCENLESLPDGIGSSSSNSTNMLRLEVLELDGCPSLKSISLPTTLKRLRIAKCENLESLPDGIGSSSSNSTNMLRLEVLKLDGCPSLKSISLPTTLRQLTKKDLKSLHKLYIMDCPSIDLIPVGNENGGLLFPSNLTELQLDDSTLKFLPLNATGELISTQKLSNPVPEGHLVTVMGWGLHNLTSLQDLFISGTCPPNIVLPSSLTTLLIGLVENLESIPRELFQNLNSLQMLGISFCPKLRSLPKKSLPLSLGCLWIIHCPLLKQQLFEAKGDYWPLTCTIPYVEIDGHQDMDFLGVLGVISLAISGTTRGYVRRWMDGEEYCFKDQSVAYLSIALVLRERLFIDMHN</sequence>
<evidence type="ECO:0000313" key="8">
    <source>
        <dbReference type="Proteomes" id="UP001054252"/>
    </source>
</evidence>
<dbReference type="Pfam" id="PF23559">
    <property type="entry name" value="WHD_DRP"/>
    <property type="match status" value="1"/>
</dbReference>
<keyword evidence="3" id="KW-0611">Plant defense</keyword>
<gene>
    <name evidence="7" type="ORF">SLEP1_g5016</name>
</gene>
<dbReference type="PANTHER" id="PTHR36766">
    <property type="entry name" value="PLANT BROAD-SPECTRUM MILDEW RESISTANCE PROTEIN RPW8"/>
    <property type="match status" value="1"/>
</dbReference>
<protein>
    <recommendedName>
        <fullName evidence="9">NB-ARC domain-containing protein</fullName>
    </recommendedName>
</protein>
<evidence type="ECO:0000259" key="6">
    <source>
        <dbReference type="Pfam" id="PF25019"/>
    </source>
</evidence>
<evidence type="ECO:0000256" key="2">
    <source>
        <dbReference type="ARBA" id="ARBA00022737"/>
    </source>
</evidence>
<evidence type="ECO:0000259" key="4">
    <source>
        <dbReference type="Pfam" id="PF00931"/>
    </source>
</evidence>
<dbReference type="PANTHER" id="PTHR36766:SF51">
    <property type="entry name" value="DISEASE RESISTANCE RPP13-LIKE PROTEIN 1"/>
    <property type="match status" value="1"/>
</dbReference>
<dbReference type="Gene3D" id="3.80.10.10">
    <property type="entry name" value="Ribonuclease Inhibitor"/>
    <property type="match status" value="5"/>
</dbReference>
<dbReference type="Proteomes" id="UP001054252">
    <property type="component" value="Unassembled WGS sequence"/>
</dbReference>
<keyword evidence="1" id="KW-0433">Leucine-rich repeat</keyword>
<dbReference type="GO" id="GO:0043531">
    <property type="term" value="F:ADP binding"/>
    <property type="evidence" value="ECO:0007669"/>
    <property type="project" value="InterPro"/>
</dbReference>
<dbReference type="PRINTS" id="PR00364">
    <property type="entry name" value="DISEASERSIST"/>
</dbReference>
<dbReference type="SUPFAM" id="SSF52058">
    <property type="entry name" value="L domain-like"/>
    <property type="match status" value="1"/>
</dbReference>
<evidence type="ECO:0000259" key="5">
    <source>
        <dbReference type="Pfam" id="PF23559"/>
    </source>
</evidence>
<dbReference type="InterPro" id="IPR042197">
    <property type="entry name" value="Apaf_helical"/>
</dbReference>
<dbReference type="AlphaFoldDB" id="A0AAV5HYP9"/>
<dbReference type="InterPro" id="IPR032675">
    <property type="entry name" value="LRR_dom_sf"/>
</dbReference>
<organism evidence="7 8">
    <name type="scientific">Rubroshorea leprosula</name>
    <dbReference type="NCBI Taxonomy" id="152421"/>
    <lineage>
        <taxon>Eukaryota</taxon>
        <taxon>Viridiplantae</taxon>
        <taxon>Streptophyta</taxon>
        <taxon>Embryophyta</taxon>
        <taxon>Tracheophyta</taxon>
        <taxon>Spermatophyta</taxon>
        <taxon>Magnoliopsida</taxon>
        <taxon>eudicotyledons</taxon>
        <taxon>Gunneridae</taxon>
        <taxon>Pentapetalae</taxon>
        <taxon>rosids</taxon>
        <taxon>malvids</taxon>
        <taxon>Malvales</taxon>
        <taxon>Dipterocarpaceae</taxon>
        <taxon>Rubroshorea</taxon>
    </lineage>
</organism>
<accession>A0AAV5HYP9</accession>
<feature type="domain" description="NB-ARC" evidence="4">
    <location>
        <begin position="41"/>
        <end position="164"/>
    </location>
</feature>
<dbReference type="Pfam" id="PF25019">
    <property type="entry name" value="LRR_R13L1-DRL21"/>
    <property type="match status" value="1"/>
</dbReference>
<evidence type="ECO:0000313" key="7">
    <source>
        <dbReference type="EMBL" id="GKU91099.1"/>
    </source>
</evidence>
<dbReference type="InterPro" id="IPR056789">
    <property type="entry name" value="LRR_R13L1-DRL21"/>
</dbReference>
<dbReference type="Gene3D" id="1.10.10.10">
    <property type="entry name" value="Winged helix-like DNA-binding domain superfamily/Winged helix DNA-binding domain"/>
    <property type="match status" value="1"/>
</dbReference>
<proteinExistence type="predicted"/>
<feature type="domain" description="Disease resistance protein winged helix" evidence="5">
    <location>
        <begin position="252"/>
        <end position="315"/>
    </location>
</feature>
<dbReference type="SUPFAM" id="SSF52540">
    <property type="entry name" value="P-loop containing nucleoside triphosphate hydrolases"/>
    <property type="match status" value="1"/>
</dbReference>
<evidence type="ECO:0000256" key="3">
    <source>
        <dbReference type="ARBA" id="ARBA00022821"/>
    </source>
</evidence>
<keyword evidence="2" id="KW-0677">Repeat</keyword>
<dbReference type="Gene3D" id="1.10.8.430">
    <property type="entry name" value="Helical domain of apoptotic protease-activating factors"/>
    <property type="match status" value="1"/>
</dbReference>
<dbReference type="SUPFAM" id="SSF52047">
    <property type="entry name" value="RNI-like"/>
    <property type="match status" value="1"/>
</dbReference>
<evidence type="ECO:0008006" key="9">
    <source>
        <dbReference type="Google" id="ProtNLM"/>
    </source>
</evidence>
<dbReference type="Gene3D" id="3.40.50.300">
    <property type="entry name" value="P-loop containing nucleotide triphosphate hydrolases"/>
    <property type="match status" value="1"/>
</dbReference>
<dbReference type="EMBL" id="BPVZ01000005">
    <property type="protein sequence ID" value="GKU91099.1"/>
    <property type="molecule type" value="Genomic_DNA"/>
</dbReference>
<keyword evidence="8" id="KW-1185">Reference proteome</keyword>
<reference evidence="7 8" key="1">
    <citation type="journal article" date="2021" name="Commun. Biol.">
        <title>The genome of Shorea leprosula (Dipterocarpaceae) highlights the ecological relevance of drought in aseasonal tropical rainforests.</title>
        <authorList>
            <person name="Ng K.K.S."/>
            <person name="Kobayashi M.J."/>
            <person name="Fawcett J.A."/>
            <person name="Hatakeyama M."/>
            <person name="Paape T."/>
            <person name="Ng C.H."/>
            <person name="Ang C.C."/>
            <person name="Tnah L.H."/>
            <person name="Lee C.T."/>
            <person name="Nishiyama T."/>
            <person name="Sese J."/>
            <person name="O'Brien M.J."/>
            <person name="Copetti D."/>
            <person name="Mohd Noor M.I."/>
            <person name="Ong R.C."/>
            <person name="Putra M."/>
            <person name="Sireger I.Z."/>
            <person name="Indrioko S."/>
            <person name="Kosugi Y."/>
            <person name="Izuno A."/>
            <person name="Isagi Y."/>
            <person name="Lee S.L."/>
            <person name="Shimizu K.K."/>
        </authorList>
    </citation>
    <scope>NUCLEOTIDE SEQUENCE [LARGE SCALE GENOMIC DNA]</scope>
    <source>
        <strain evidence="7">214</strain>
    </source>
</reference>
<feature type="domain" description="R13L1/DRL21-like LRR repeat region" evidence="6">
    <location>
        <begin position="476"/>
        <end position="596"/>
    </location>
</feature>
<dbReference type="InterPro" id="IPR036388">
    <property type="entry name" value="WH-like_DNA-bd_sf"/>
</dbReference>
<dbReference type="Pfam" id="PF00931">
    <property type="entry name" value="NB-ARC"/>
    <property type="match status" value="1"/>
</dbReference>
<dbReference type="GO" id="GO:0006952">
    <property type="term" value="P:defense response"/>
    <property type="evidence" value="ECO:0007669"/>
    <property type="project" value="UniProtKB-KW"/>
</dbReference>
<dbReference type="InterPro" id="IPR058922">
    <property type="entry name" value="WHD_DRP"/>
</dbReference>
<comment type="caution">
    <text evidence="7">The sequence shown here is derived from an EMBL/GenBank/DDBJ whole genome shotgun (WGS) entry which is preliminary data.</text>
</comment>
<evidence type="ECO:0000256" key="1">
    <source>
        <dbReference type="ARBA" id="ARBA00022614"/>
    </source>
</evidence>
<name>A0AAV5HYP9_9ROSI</name>